<accession>A0A0D0DCX6</accession>
<dbReference type="EMBL" id="KN828268">
    <property type="protein sequence ID" value="KIK75210.1"/>
    <property type="molecule type" value="Genomic_DNA"/>
</dbReference>
<dbReference type="Proteomes" id="UP000054538">
    <property type="component" value="Unassembled WGS sequence"/>
</dbReference>
<keyword evidence="3" id="KW-1185">Reference proteome</keyword>
<evidence type="ECO:0000313" key="2">
    <source>
        <dbReference type="EMBL" id="KIK75210.1"/>
    </source>
</evidence>
<reference evidence="2 3" key="1">
    <citation type="submission" date="2014-04" db="EMBL/GenBank/DDBJ databases">
        <authorList>
            <consortium name="DOE Joint Genome Institute"/>
            <person name="Kuo A."/>
            <person name="Kohler A."/>
            <person name="Jargeat P."/>
            <person name="Nagy L.G."/>
            <person name="Floudas D."/>
            <person name="Copeland A."/>
            <person name="Barry K.W."/>
            <person name="Cichocki N."/>
            <person name="Veneault-Fourrey C."/>
            <person name="LaButti K."/>
            <person name="Lindquist E.A."/>
            <person name="Lipzen A."/>
            <person name="Lundell T."/>
            <person name="Morin E."/>
            <person name="Murat C."/>
            <person name="Sun H."/>
            <person name="Tunlid A."/>
            <person name="Henrissat B."/>
            <person name="Grigoriev I.V."/>
            <person name="Hibbett D.S."/>
            <person name="Martin F."/>
            <person name="Nordberg H.P."/>
            <person name="Cantor M.N."/>
            <person name="Hua S.X."/>
        </authorList>
    </citation>
    <scope>NUCLEOTIDE SEQUENCE [LARGE SCALE GENOMIC DNA]</scope>
    <source>
        <strain evidence="2 3">Ve08.2h10</strain>
    </source>
</reference>
<feature type="region of interest" description="Disordered" evidence="1">
    <location>
        <begin position="1"/>
        <end position="58"/>
    </location>
</feature>
<sequence length="232" mass="24905">MSSADEATSSSGDDVDMPSPVVSPPSSTARPTAVIPLQPGSPSAPSPHRHTHAMGPMPPLPRLQGIRHLPPIPRAPRRALDTVPIPPVLTSDLPPLPEVPQQQAAVAQPLVVLVMELNQLSIEPMSTTTEVPSPRAIQRLPLRAQVPLLVESPMVPMTPSMQPGPSTKSPSIPPVQLRPSRSMGVIIPPFLAPSRDPSTLLGQWQGKIFEMEGLDDLIERAEGLDAEWMRDQ</sequence>
<evidence type="ECO:0000313" key="3">
    <source>
        <dbReference type="Proteomes" id="UP000054538"/>
    </source>
</evidence>
<name>A0A0D0DCX6_9AGAM</name>
<organism evidence="2 3">
    <name type="scientific">Paxillus rubicundulus Ve08.2h10</name>
    <dbReference type="NCBI Taxonomy" id="930991"/>
    <lineage>
        <taxon>Eukaryota</taxon>
        <taxon>Fungi</taxon>
        <taxon>Dikarya</taxon>
        <taxon>Basidiomycota</taxon>
        <taxon>Agaricomycotina</taxon>
        <taxon>Agaricomycetes</taxon>
        <taxon>Agaricomycetidae</taxon>
        <taxon>Boletales</taxon>
        <taxon>Paxilineae</taxon>
        <taxon>Paxillaceae</taxon>
        <taxon>Paxillus</taxon>
    </lineage>
</organism>
<dbReference type="InParanoid" id="A0A0D0DCX6"/>
<reference evidence="3" key="2">
    <citation type="submission" date="2015-01" db="EMBL/GenBank/DDBJ databases">
        <title>Evolutionary Origins and Diversification of the Mycorrhizal Mutualists.</title>
        <authorList>
            <consortium name="DOE Joint Genome Institute"/>
            <consortium name="Mycorrhizal Genomics Consortium"/>
            <person name="Kohler A."/>
            <person name="Kuo A."/>
            <person name="Nagy L.G."/>
            <person name="Floudas D."/>
            <person name="Copeland A."/>
            <person name="Barry K.W."/>
            <person name="Cichocki N."/>
            <person name="Veneault-Fourrey C."/>
            <person name="LaButti K."/>
            <person name="Lindquist E.A."/>
            <person name="Lipzen A."/>
            <person name="Lundell T."/>
            <person name="Morin E."/>
            <person name="Murat C."/>
            <person name="Riley R."/>
            <person name="Ohm R."/>
            <person name="Sun H."/>
            <person name="Tunlid A."/>
            <person name="Henrissat B."/>
            <person name="Grigoriev I.V."/>
            <person name="Hibbett D.S."/>
            <person name="Martin F."/>
        </authorList>
    </citation>
    <scope>NUCLEOTIDE SEQUENCE [LARGE SCALE GENOMIC DNA]</scope>
    <source>
        <strain evidence="3">Ve08.2h10</strain>
    </source>
</reference>
<protein>
    <submittedName>
        <fullName evidence="2">Uncharacterized protein</fullName>
    </submittedName>
</protein>
<feature type="compositionally biased region" description="Low complexity" evidence="1">
    <location>
        <begin position="9"/>
        <end position="27"/>
    </location>
</feature>
<dbReference type="AlphaFoldDB" id="A0A0D0DCX6"/>
<proteinExistence type="predicted"/>
<dbReference type="HOGENOM" id="CLU_104292_0_0_1"/>
<evidence type="ECO:0000256" key="1">
    <source>
        <dbReference type="SAM" id="MobiDB-lite"/>
    </source>
</evidence>
<gene>
    <name evidence="2" type="ORF">PAXRUDRAFT_19188</name>
</gene>